<evidence type="ECO:0000256" key="1">
    <source>
        <dbReference type="SAM" id="Phobius"/>
    </source>
</evidence>
<sequence>MKSLQLLLYNALVGLVILILANVIGLGVEISILTLLICAVLGVPGAVIVIILALLDVAFMATLVPTLPF</sequence>
<dbReference type="KEGG" id="hhsr:HSR6_0640"/>
<reference evidence="3" key="1">
    <citation type="submission" date="2016-08" db="EMBL/GenBank/DDBJ databases">
        <title>Discovery of first anaerobic lithoheterotrophic haloarchae widely represented in hypersaline habitats.</title>
        <authorList>
            <person name="Sorokin D.Y."/>
            <person name="Kublanov I.V."/>
            <person name="Roman P."/>
            <person name="Sinninghe Damste J.S."/>
            <person name="Golyshin P.N."/>
            <person name="Rojo D."/>
            <person name="Ciordia S."/>
            <person name="Mena Md.C."/>
            <person name="Ferrer M."/>
            <person name="Smedile F."/>
            <person name="Messina E."/>
            <person name="La Cono V."/>
            <person name="Yakimov M.M."/>
        </authorList>
    </citation>
    <scope>NUCLEOTIDE SEQUENCE [LARGE SCALE GENOMIC DNA]</scope>
    <source>
        <strain evidence="3">HSR6</strain>
    </source>
</reference>
<dbReference type="Pfam" id="PF07441">
    <property type="entry name" value="BofA"/>
    <property type="match status" value="1"/>
</dbReference>
<feature type="transmembrane region" description="Helical" evidence="1">
    <location>
        <begin position="32"/>
        <end position="55"/>
    </location>
</feature>
<name>A0A1J1AAD4_9EURY</name>
<evidence type="ECO:0000313" key="2">
    <source>
        <dbReference type="EMBL" id="APE95100.1"/>
    </source>
</evidence>
<dbReference type="Proteomes" id="UP000186165">
    <property type="component" value="Chromosome"/>
</dbReference>
<accession>A0A1J1AAD4</accession>
<keyword evidence="1" id="KW-0472">Membrane</keyword>
<feature type="transmembrane region" description="Helical" evidence="1">
    <location>
        <begin position="7"/>
        <end position="26"/>
    </location>
</feature>
<gene>
    <name evidence="2" type="ORF">HSR6_0640</name>
</gene>
<keyword evidence="1" id="KW-0812">Transmembrane</keyword>
<keyword evidence="3" id="KW-1185">Reference proteome</keyword>
<dbReference type="InterPro" id="IPR010001">
    <property type="entry name" value="BofA"/>
</dbReference>
<dbReference type="OrthoDB" id="382060at2157"/>
<dbReference type="EMBL" id="CP016804">
    <property type="protein sequence ID" value="APE95100.1"/>
    <property type="molecule type" value="Genomic_DNA"/>
</dbReference>
<protein>
    <submittedName>
        <fullName evidence="2">SigmaK-factor processing regulatory protein BofA</fullName>
    </submittedName>
</protein>
<dbReference type="RefSeq" id="WP_071932790.1">
    <property type="nucleotide sequence ID" value="NZ_CP016804.1"/>
</dbReference>
<keyword evidence="1" id="KW-1133">Transmembrane helix</keyword>
<dbReference type="AlphaFoldDB" id="A0A1J1AAD4"/>
<evidence type="ECO:0000313" key="3">
    <source>
        <dbReference type="Proteomes" id="UP000186165"/>
    </source>
</evidence>
<proteinExistence type="predicted"/>
<organism evidence="2 3">
    <name type="scientific">Halodesulfurarchaeum formicicum</name>
    <dbReference type="NCBI Taxonomy" id="1873524"/>
    <lineage>
        <taxon>Archaea</taxon>
        <taxon>Methanobacteriati</taxon>
        <taxon>Methanobacteriota</taxon>
        <taxon>Stenosarchaea group</taxon>
        <taxon>Halobacteria</taxon>
        <taxon>Halobacteriales</taxon>
        <taxon>Halobacteriaceae</taxon>
        <taxon>Halodesulfurarchaeum</taxon>
    </lineage>
</organism>
<dbReference type="GeneID" id="30417163"/>